<dbReference type="GO" id="GO:0030247">
    <property type="term" value="F:polysaccharide binding"/>
    <property type="evidence" value="ECO:0007669"/>
    <property type="project" value="InterPro"/>
</dbReference>
<organism evidence="5 6">
    <name type="scientific">Rosa chinensis</name>
    <name type="common">China rose</name>
    <dbReference type="NCBI Taxonomy" id="74649"/>
    <lineage>
        <taxon>Eukaryota</taxon>
        <taxon>Viridiplantae</taxon>
        <taxon>Streptophyta</taxon>
        <taxon>Embryophyta</taxon>
        <taxon>Tracheophyta</taxon>
        <taxon>Spermatophyta</taxon>
        <taxon>Magnoliopsida</taxon>
        <taxon>eudicotyledons</taxon>
        <taxon>Gunneridae</taxon>
        <taxon>Pentapetalae</taxon>
        <taxon>rosids</taxon>
        <taxon>fabids</taxon>
        <taxon>Rosales</taxon>
        <taxon>Rosaceae</taxon>
        <taxon>Rosoideae</taxon>
        <taxon>Rosoideae incertae sedis</taxon>
        <taxon>Rosa</taxon>
    </lineage>
</organism>
<evidence type="ECO:0000313" key="5">
    <source>
        <dbReference type="EMBL" id="PRQ53418.1"/>
    </source>
</evidence>
<sequence length="217" mass="24376">MMNSLVLQSLIPFLVITSFFSINLPFTLCADDPQYAFCNQAINCGNIPNISYPFWGVNRPNYCGQPGFEIECQDNVPVINMRNINFRILETNSSSTDRAVKVARNDYWKTICPISYVNTSIDFSLFNYGSGLQNMSFYYGCNTTSNPTGLNVSLVCNSSVTVSYLTQSQTSGLPFRPVSTGACENEVLVPVPKRLFWLLITIKRRSKKPSMGVSYWD</sequence>
<dbReference type="Proteomes" id="UP000238479">
    <property type="component" value="Chromosome 2"/>
</dbReference>
<dbReference type="OMA" id="INCGNIP"/>
<keyword evidence="5" id="KW-0418">Kinase</keyword>
<dbReference type="GO" id="GO:0016301">
    <property type="term" value="F:kinase activity"/>
    <property type="evidence" value="ECO:0007669"/>
    <property type="project" value="UniProtKB-KW"/>
</dbReference>
<protein>
    <submittedName>
        <fullName evidence="5">Putative wall-associated receptor kinase, galacturonan-binding domain-containing protein</fullName>
    </submittedName>
</protein>
<comment type="caution">
    <text evidence="5">The sequence shown here is derived from an EMBL/GenBank/DDBJ whole genome shotgun (WGS) entry which is preliminary data.</text>
</comment>
<dbReference type="InterPro" id="IPR025287">
    <property type="entry name" value="WAK_GUB"/>
</dbReference>
<dbReference type="Pfam" id="PF13947">
    <property type="entry name" value="GUB_WAK_bind"/>
    <property type="match status" value="1"/>
</dbReference>
<evidence type="ECO:0000256" key="3">
    <source>
        <dbReference type="SAM" id="SignalP"/>
    </source>
</evidence>
<keyword evidence="6" id="KW-1185">Reference proteome</keyword>
<dbReference type="Gramene" id="PRQ53418">
    <property type="protein sequence ID" value="PRQ53418"/>
    <property type="gene ID" value="RchiOBHm_Chr2g0166301"/>
</dbReference>
<dbReference type="PANTHER" id="PTHR33138">
    <property type="entry name" value="OS01G0690200 PROTEIN"/>
    <property type="match status" value="1"/>
</dbReference>
<keyword evidence="2 3" id="KW-0732">Signal</keyword>
<keyword evidence="5" id="KW-0808">Transferase</keyword>
<dbReference type="PANTHER" id="PTHR33138:SF72">
    <property type="entry name" value="WALL-ASSOCIATED RECEPTOR KINASE CARBOXY-TERMINAL PROTEIN"/>
    <property type="match status" value="1"/>
</dbReference>
<feature type="chain" id="PRO_5015186167" evidence="3">
    <location>
        <begin position="30"/>
        <end position="217"/>
    </location>
</feature>
<dbReference type="GO" id="GO:0016020">
    <property type="term" value="C:membrane"/>
    <property type="evidence" value="ECO:0007669"/>
    <property type="project" value="UniProtKB-SubCell"/>
</dbReference>
<gene>
    <name evidence="5" type="ORF">RchiOBHm_Chr2g0166301</name>
</gene>
<feature type="signal peptide" evidence="3">
    <location>
        <begin position="1"/>
        <end position="29"/>
    </location>
</feature>
<accession>A0A2P6S416</accession>
<feature type="domain" description="Wall-associated receptor kinase galacturonan-binding" evidence="4">
    <location>
        <begin position="38"/>
        <end position="96"/>
    </location>
</feature>
<keyword evidence="5" id="KW-0675">Receptor</keyword>
<evidence type="ECO:0000256" key="1">
    <source>
        <dbReference type="ARBA" id="ARBA00004167"/>
    </source>
</evidence>
<name>A0A2P6S416_ROSCH</name>
<dbReference type="EMBL" id="PDCK01000040">
    <property type="protein sequence ID" value="PRQ53418.1"/>
    <property type="molecule type" value="Genomic_DNA"/>
</dbReference>
<reference evidence="5 6" key="1">
    <citation type="journal article" date="2018" name="Nat. Genet.">
        <title>The Rosa genome provides new insights in the design of modern roses.</title>
        <authorList>
            <person name="Bendahmane M."/>
        </authorList>
    </citation>
    <scope>NUCLEOTIDE SEQUENCE [LARGE SCALE GENOMIC DNA]</scope>
    <source>
        <strain evidence="6">cv. Old Blush</strain>
    </source>
</reference>
<evidence type="ECO:0000256" key="2">
    <source>
        <dbReference type="ARBA" id="ARBA00022729"/>
    </source>
</evidence>
<dbReference type="AlphaFoldDB" id="A0A2P6S416"/>
<dbReference type="OrthoDB" id="1152459at2759"/>
<evidence type="ECO:0000313" key="6">
    <source>
        <dbReference type="Proteomes" id="UP000238479"/>
    </source>
</evidence>
<comment type="subcellular location">
    <subcellularLocation>
        <location evidence="1">Membrane</location>
        <topology evidence="1">Single-pass membrane protein</topology>
    </subcellularLocation>
</comment>
<evidence type="ECO:0000259" key="4">
    <source>
        <dbReference type="Pfam" id="PF13947"/>
    </source>
</evidence>
<dbReference type="STRING" id="74649.A0A2P6S416"/>
<proteinExistence type="predicted"/>